<sequence>MNNRFFCLLTLFFILSCETKEELTFEPLSISKKECQDCSFVTINVPKAIGNSKLANTINIAISEEIISWLSFNETGKANNIKEGIDAFITDYNELKNKYPEESMPWEATINGDIVFDNGQILTIQLESYLFTGGAHGINSVRFLNFNKLNATELYREELFTSKETFTSYAEEVFRTQEHIPAEANINSTGFMFETETFYLPENIGYTDDGLLLYYEPYEIASYADGPITLLLPYKEVNSYLKLAVTP</sequence>
<dbReference type="Pfam" id="PF13739">
    <property type="entry name" value="PdaC"/>
    <property type="match status" value="1"/>
</dbReference>
<dbReference type="InterPro" id="IPR037126">
    <property type="entry name" value="PdaC/RsiV-like_sf"/>
</dbReference>
<dbReference type="Proteomes" id="UP000198337">
    <property type="component" value="Unassembled WGS sequence"/>
</dbReference>
<name>A0ABY1SIM1_9FLAO</name>
<dbReference type="InterPro" id="IPR025303">
    <property type="entry name" value="PdaC"/>
</dbReference>
<keyword evidence="4" id="KW-1185">Reference proteome</keyword>
<evidence type="ECO:0000313" key="4">
    <source>
        <dbReference type="Proteomes" id="UP000198337"/>
    </source>
</evidence>
<organism evidence="3 4">
    <name type="scientific">Maribacter sedimenticola</name>
    <dbReference type="NCBI Taxonomy" id="228956"/>
    <lineage>
        <taxon>Bacteria</taxon>
        <taxon>Pseudomonadati</taxon>
        <taxon>Bacteroidota</taxon>
        <taxon>Flavobacteriia</taxon>
        <taxon>Flavobacteriales</taxon>
        <taxon>Flavobacteriaceae</taxon>
        <taxon>Maribacter</taxon>
    </lineage>
</organism>
<dbReference type="PROSITE" id="PS51257">
    <property type="entry name" value="PROKAR_LIPOPROTEIN"/>
    <property type="match status" value="1"/>
</dbReference>
<dbReference type="InterPro" id="IPR021729">
    <property type="entry name" value="DUF3298"/>
</dbReference>
<protein>
    <recommendedName>
        <fullName evidence="5">Deacetylase PdaC domain-containing protein</fullName>
    </recommendedName>
</protein>
<evidence type="ECO:0000313" key="3">
    <source>
        <dbReference type="EMBL" id="SNR57411.1"/>
    </source>
</evidence>
<feature type="domain" description="Deacetylase PdaC" evidence="2">
    <location>
        <begin position="36"/>
        <end position="138"/>
    </location>
</feature>
<dbReference type="Gene3D" id="3.30.565.40">
    <property type="entry name" value="Fervidobacterium nodosum Rt17-B1 like"/>
    <property type="match status" value="1"/>
</dbReference>
<feature type="domain" description="DUF3298" evidence="1">
    <location>
        <begin position="159"/>
        <end position="235"/>
    </location>
</feature>
<proteinExistence type="predicted"/>
<reference evidence="3 4" key="1">
    <citation type="submission" date="2017-06" db="EMBL/GenBank/DDBJ databases">
        <authorList>
            <person name="Varghese N."/>
            <person name="Submissions S."/>
        </authorList>
    </citation>
    <scope>NUCLEOTIDE SEQUENCE [LARGE SCALE GENOMIC DNA]</scope>
    <source>
        <strain evidence="3 4">DSM 19840</strain>
    </source>
</reference>
<evidence type="ECO:0000259" key="2">
    <source>
        <dbReference type="Pfam" id="PF13739"/>
    </source>
</evidence>
<evidence type="ECO:0000259" key="1">
    <source>
        <dbReference type="Pfam" id="PF11738"/>
    </source>
</evidence>
<dbReference type="EMBL" id="FZNV01000003">
    <property type="protein sequence ID" value="SNR57411.1"/>
    <property type="molecule type" value="Genomic_DNA"/>
</dbReference>
<dbReference type="RefSeq" id="WP_089260974.1">
    <property type="nucleotide sequence ID" value="NZ_FZNV01000003.1"/>
</dbReference>
<dbReference type="Gene3D" id="3.90.640.20">
    <property type="entry name" value="Heat-shock cognate protein, ATPase"/>
    <property type="match status" value="1"/>
</dbReference>
<gene>
    <name evidence="3" type="ORF">SAMN04488009_2543</name>
</gene>
<comment type="caution">
    <text evidence="3">The sequence shown here is derived from an EMBL/GenBank/DDBJ whole genome shotgun (WGS) entry which is preliminary data.</text>
</comment>
<dbReference type="Pfam" id="PF11738">
    <property type="entry name" value="DUF3298"/>
    <property type="match status" value="1"/>
</dbReference>
<accession>A0ABY1SIM1</accession>
<evidence type="ECO:0008006" key="5">
    <source>
        <dbReference type="Google" id="ProtNLM"/>
    </source>
</evidence>